<dbReference type="CDD" id="cd13640">
    <property type="entry name" value="PBP2_ChoX"/>
    <property type="match status" value="1"/>
</dbReference>
<keyword evidence="1" id="KW-0732">Signal</keyword>
<feature type="chain" id="PRO_5021993972" evidence="1">
    <location>
        <begin position="24"/>
        <end position="318"/>
    </location>
</feature>
<proteinExistence type="predicted"/>
<evidence type="ECO:0000256" key="1">
    <source>
        <dbReference type="SAM" id="SignalP"/>
    </source>
</evidence>
<dbReference type="InterPro" id="IPR017783">
    <property type="entry name" value="ABC_choline_sub-bd"/>
</dbReference>
<gene>
    <name evidence="3" type="ORF">FB381_2672</name>
</gene>
<sequence>MRRAQRLAVAALTMAMTAATVTACTTASERDGFAQSDSGGAENSVVLAEQPWVDLQVENEVAVQVLQELGYEASIKKNLSVENAATAVSSSQIDAYLGNWWPSQKPSFGQAIDDGDIEVLSTIVKGTEYAPAIPGDVAEKLGITSLADLDANGAKFGKKIYGIEAGSPGNETIQKAIDEDAYGLGDWKLVASGTPAMLAQVDKAQKAGQPIVFLGWSPHWMTVEFDAVFLDDPDKVWGGAGEIRTVTRKGYADENPQIAKFLSNLRFTTDEAGEFYYEHDKQGKELSAIAEAWIKDNPDKIEKFLDGVEDADGEKAEI</sequence>
<dbReference type="Pfam" id="PF04069">
    <property type="entry name" value="OpuAC"/>
    <property type="match status" value="1"/>
</dbReference>
<dbReference type="GO" id="GO:0042597">
    <property type="term" value="C:periplasmic space"/>
    <property type="evidence" value="ECO:0007669"/>
    <property type="project" value="InterPro"/>
</dbReference>
<dbReference type="GO" id="GO:0022857">
    <property type="term" value="F:transmembrane transporter activity"/>
    <property type="evidence" value="ECO:0007669"/>
    <property type="project" value="InterPro"/>
</dbReference>
<dbReference type="Gene3D" id="3.40.190.10">
    <property type="entry name" value="Periplasmic binding protein-like II"/>
    <property type="match status" value="1"/>
</dbReference>
<comment type="caution">
    <text evidence="3">The sequence shown here is derived from an EMBL/GenBank/DDBJ whole genome shotgun (WGS) entry which is preliminary data.</text>
</comment>
<dbReference type="SUPFAM" id="SSF53850">
    <property type="entry name" value="Periplasmic binding protein-like II"/>
    <property type="match status" value="1"/>
</dbReference>
<organism evidence="3 4">
    <name type="scientific">Nocardioides albertanoniae</name>
    <dbReference type="NCBI Taxonomy" id="1175486"/>
    <lineage>
        <taxon>Bacteria</taxon>
        <taxon>Bacillati</taxon>
        <taxon>Actinomycetota</taxon>
        <taxon>Actinomycetes</taxon>
        <taxon>Propionibacteriales</taxon>
        <taxon>Nocardioidaceae</taxon>
        <taxon>Nocardioides</taxon>
    </lineage>
</organism>
<dbReference type="Proteomes" id="UP000320209">
    <property type="component" value="Unassembled WGS sequence"/>
</dbReference>
<dbReference type="GO" id="GO:0043190">
    <property type="term" value="C:ATP-binding cassette (ABC) transporter complex"/>
    <property type="evidence" value="ECO:0007669"/>
    <property type="project" value="InterPro"/>
</dbReference>
<dbReference type="Gene3D" id="3.40.190.100">
    <property type="entry name" value="Glycine betaine-binding periplasmic protein, domain 2"/>
    <property type="match status" value="1"/>
</dbReference>
<dbReference type="GO" id="GO:0033265">
    <property type="term" value="F:choline binding"/>
    <property type="evidence" value="ECO:0007669"/>
    <property type="project" value="InterPro"/>
</dbReference>
<evidence type="ECO:0000313" key="4">
    <source>
        <dbReference type="Proteomes" id="UP000320209"/>
    </source>
</evidence>
<name>A0A543A851_9ACTN</name>
<dbReference type="GO" id="GO:0015871">
    <property type="term" value="P:choline transport"/>
    <property type="evidence" value="ECO:0007669"/>
    <property type="project" value="InterPro"/>
</dbReference>
<dbReference type="RefSeq" id="WP_170225149.1">
    <property type="nucleotide sequence ID" value="NZ_VFOV01000001.1"/>
</dbReference>
<feature type="domain" description="ABC-type glycine betaine transport system substrate-binding" evidence="2">
    <location>
        <begin position="44"/>
        <end position="295"/>
    </location>
</feature>
<evidence type="ECO:0000313" key="3">
    <source>
        <dbReference type="EMBL" id="TQL68775.1"/>
    </source>
</evidence>
<evidence type="ECO:0000259" key="2">
    <source>
        <dbReference type="Pfam" id="PF04069"/>
    </source>
</evidence>
<dbReference type="EMBL" id="VFOV01000001">
    <property type="protein sequence ID" value="TQL68775.1"/>
    <property type="molecule type" value="Genomic_DNA"/>
</dbReference>
<protein>
    <submittedName>
        <fullName evidence="3">Glycine betaine/proline transport system substrate-binding protein</fullName>
    </submittedName>
</protein>
<feature type="signal peptide" evidence="1">
    <location>
        <begin position="1"/>
        <end position="23"/>
    </location>
</feature>
<reference evidence="3 4" key="1">
    <citation type="submission" date="2019-06" db="EMBL/GenBank/DDBJ databases">
        <title>Sequencing the genomes of 1000 actinobacteria strains.</title>
        <authorList>
            <person name="Klenk H.-P."/>
        </authorList>
    </citation>
    <scope>NUCLEOTIDE SEQUENCE [LARGE SCALE GENOMIC DNA]</scope>
    <source>
        <strain evidence="3 4">DSM 25218</strain>
    </source>
</reference>
<keyword evidence="4" id="KW-1185">Reference proteome</keyword>
<dbReference type="PROSITE" id="PS51257">
    <property type="entry name" value="PROKAR_LIPOPROTEIN"/>
    <property type="match status" value="1"/>
</dbReference>
<dbReference type="InterPro" id="IPR007210">
    <property type="entry name" value="ABC_Gly_betaine_transp_sub-bd"/>
</dbReference>
<accession>A0A543A851</accession>
<dbReference type="AlphaFoldDB" id="A0A543A851"/>